<gene>
    <name evidence="8" type="ORF">CEPIT_LOCUS32622</name>
</gene>
<dbReference type="GO" id="GO:0046983">
    <property type="term" value="F:protein dimerization activity"/>
    <property type="evidence" value="ECO:0007669"/>
    <property type="project" value="InterPro"/>
</dbReference>
<evidence type="ECO:0000256" key="3">
    <source>
        <dbReference type="ARBA" id="ARBA00023125"/>
    </source>
</evidence>
<evidence type="ECO:0000256" key="5">
    <source>
        <dbReference type="ARBA" id="ARBA00023242"/>
    </source>
</evidence>
<dbReference type="InterPro" id="IPR036879">
    <property type="entry name" value="TF_MADSbox_sf"/>
</dbReference>
<dbReference type="Gene3D" id="3.40.1810.10">
    <property type="entry name" value="Transcription factor, MADS-box"/>
    <property type="match status" value="1"/>
</dbReference>
<feature type="region of interest" description="Disordered" evidence="6">
    <location>
        <begin position="67"/>
        <end position="142"/>
    </location>
</feature>
<dbReference type="Pfam" id="PF00319">
    <property type="entry name" value="SRF-TF"/>
    <property type="match status" value="1"/>
</dbReference>
<dbReference type="GO" id="GO:0005634">
    <property type="term" value="C:nucleus"/>
    <property type="evidence" value="ECO:0007669"/>
    <property type="project" value="UniProtKB-SubCell"/>
</dbReference>
<keyword evidence="3" id="KW-0238">DNA-binding</keyword>
<feature type="non-terminal residue" evidence="8">
    <location>
        <position position="151"/>
    </location>
</feature>
<keyword evidence="4" id="KW-0804">Transcription</keyword>
<protein>
    <recommendedName>
        <fullName evidence="7">MADS-box domain-containing protein</fullName>
    </recommendedName>
</protein>
<evidence type="ECO:0000256" key="1">
    <source>
        <dbReference type="ARBA" id="ARBA00004123"/>
    </source>
</evidence>
<sequence>MANRLRKMRYERRAASIIKKTRELETLCNIKLAVVIVGPDGKTETWPPDPAAAKAIFDAGKENFGRATAVRGKKRNSPDYKNEEDEEEKDSHPRPLKKECMTAAGGGGGGRFGHQEDSEFAGATVSGREIESMGDPYFGSGLGELLKPYIR</sequence>
<evidence type="ECO:0000313" key="8">
    <source>
        <dbReference type="EMBL" id="CAH9133007.1"/>
    </source>
</evidence>
<keyword evidence="9" id="KW-1185">Reference proteome</keyword>
<reference evidence="8" key="1">
    <citation type="submission" date="2022-07" db="EMBL/GenBank/DDBJ databases">
        <authorList>
            <person name="Macas J."/>
            <person name="Novak P."/>
            <person name="Neumann P."/>
        </authorList>
    </citation>
    <scope>NUCLEOTIDE SEQUENCE</scope>
</reference>
<keyword evidence="5" id="KW-0539">Nucleus</keyword>
<dbReference type="EMBL" id="CAMAPF010000974">
    <property type="protein sequence ID" value="CAH9133007.1"/>
    <property type="molecule type" value="Genomic_DNA"/>
</dbReference>
<dbReference type="Proteomes" id="UP001152523">
    <property type="component" value="Unassembled WGS sequence"/>
</dbReference>
<comment type="caution">
    <text evidence="8">The sequence shown here is derived from an EMBL/GenBank/DDBJ whole genome shotgun (WGS) entry which is preliminary data.</text>
</comment>
<proteinExistence type="predicted"/>
<evidence type="ECO:0000313" key="9">
    <source>
        <dbReference type="Proteomes" id="UP001152523"/>
    </source>
</evidence>
<evidence type="ECO:0000256" key="2">
    <source>
        <dbReference type="ARBA" id="ARBA00023015"/>
    </source>
</evidence>
<feature type="compositionally biased region" description="Basic and acidic residues" evidence="6">
    <location>
        <begin position="89"/>
        <end position="100"/>
    </location>
</feature>
<evidence type="ECO:0000256" key="6">
    <source>
        <dbReference type="SAM" id="MobiDB-lite"/>
    </source>
</evidence>
<feature type="domain" description="MADS-box" evidence="7">
    <location>
        <begin position="6"/>
        <end position="50"/>
    </location>
</feature>
<name>A0AAV0FCP5_9ASTE</name>
<accession>A0AAV0FCP5</accession>
<keyword evidence="2" id="KW-0805">Transcription regulation</keyword>
<evidence type="ECO:0000256" key="4">
    <source>
        <dbReference type="ARBA" id="ARBA00023163"/>
    </source>
</evidence>
<dbReference type="SUPFAM" id="SSF55455">
    <property type="entry name" value="SRF-like"/>
    <property type="match status" value="1"/>
</dbReference>
<dbReference type="PROSITE" id="PS50066">
    <property type="entry name" value="MADS_BOX_2"/>
    <property type="match status" value="1"/>
</dbReference>
<evidence type="ECO:0000259" key="7">
    <source>
        <dbReference type="PROSITE" id="PS50066"/>
    </source>
</evidence>
<dbReference type="AlphaFoldDB" id="A0AAV0FCP5"/>
<dbReference type="GO" id="GO:0003677">
    <property type="term" value="F:DNA binding"/>
    <property type="evidence" value="ECO:0007669"/>
    <property type="project" value="UniProtKB-KW"/>
</dbReference>
<dbReference type="InterPro" id="IPR002100">
    <property type="entry name" value="TF_MADSbox"/>
</dbReference>
<comment type="subcellular location">
    <subcellularLocation>
        <location evidence="1">Nucleus</location>
    </subcellularLocation>
</comment>
<organism evidence="8 9">
    <name type="scientific">Cuscuta epithymum</name>
    <dbReference type="NCBI Taxonomy" id="186058"/>
    <lineage>
        <taxon>Eukaryota</taxon>
        <taxon>Viridiplantae</taxon>
        <taxon>Streptophyta</taxon>
        <taxon>Embryophyta</taxon>
        <taxon>Tracheophyta</taxon>
        <taxon>Spermatophyta</taxon>
        <taxon>Magnoliopsida</taxon>
        <taxon>eudicotyledons</taxon>
        <taxon>Gunneridae</taxon>
        <taxon>Pentapetalae</taxon>
        <taxon>asterids</taxon>
        <taxon>lamiids</taxon>
        <taxon>Solanales</taxon>
        <taxon>Convolvulaceae</taxon>
        <taxon>Cuscuteae</taxon>
        <taxon>Cuscuta</taxon>
        <taxon>Cuscuta subgen. Cuscuta</taxon>
    </lineage>
</organism>